<keyword evidence="4" id="KW-1185">Reference proteome</keyword>
<dbReference type="PANTHER" id="PTHR33768:SF3">
    <property type="entry name" value="MIP11318P"/>
    <property type="match status" value="1"/>
</dbReference>
<dbReference type="Pfam" id="PF13879">
    <property type="entry name" value="Hmw_CFAP97"/>
    <property type="match status" value="1"/>
</dbReference>
<protein>
    <recommendedName>
        <fullName evidence="5">Cilia- and flagella-associated protein 97</fullName>
    </recommendedName>
</protein>
<dbReference type="AlphaFoldDB" id="A0AAE0T880"/>
<dbReference type="Proteomes" id="UP001195483">
    <property type="component" value="Unassembled WGS sequence"/>
</dbReference>
<reference evidence="3" key="2">
    <citation type="journal article" date="2021" name="Genome Biol. Evol.">
        <title>Developing a high-quality reference genome for a parasitic bivalve with doubly uniparental inheritance (Bivalvia: Unionida).</title>
        <authorList>
            <person name="Smith C.H."/>
        </authorList>
    </citation>
    <scope>NUCLEOTIDE SEQUENCE</scope>
    <source>
        <strain evidence="3">CHS0354</strain>
        <tissue evidence="3">Mantle</tissue>
    </source>
</reference>
<evidence type="ECO:0008006" key="5">
    <source>
        <dbReference type="Google" id="ProtNLM"/>
    </source>
</evidence>
<evidence type="ECO:0000313" key="4">
    <source>
        <dbReference type="Proteomes" id="UP001195483"/>
    </source>
</evidence>
<feature type="compositionally biased region" description="Basic residues" evidence="2">
    <location>
        <begin position="159"/>
        <end position="168"/>
    </location>
</feature>
<proteinExistence type="inferred from homology"/>
<reference evidence="3" key="3">
    <citation type="submission" date="2023-05" db="EMBL/GenBank/DDBJ databases">
        <authorList>
            <person name="Smith C.H."/>
        </authorList>
    </citation>
    <scope>NUCLEOTIDE SEQUENCE</scope>
    <source>
        <strain evidence="3">CHS0354</strain>
        <tissue evidence="3">Mantle</tissue>
    </source>
</reference>
<evidence type="ECO:0000313" key="3">
    <source>
        <dbReference type="EMBL" id="KAK3605571.1"/>
    </source>
</evidence>
<dbReference type="EMBL" id="JAEAOA010000420">
    <property type="protein sequence ID" value="KAK3605571.1"/>
    <property type="molecule type" value="Genomic_DNA"/>
</dbReference>
<feature type="compositionally biased region" description="Basic and acidic residues" evidence="2">
    <location>
        <begin position="196"/>
        <end position="221"/>
    </location>
</feature>
<evidence type="ECO:0000256" key="1">
    <source>
        <dbReference type="ARBA" id="ARBA00008315"/>
    </source>
</evidence>
<organism evidence="3 4">
    <name type="scientific">Potamilus streckersoni</name>
    <dbReference type="NCBI Taxonomy" id="2493646"/>
    <lineage>
        <taxon>Eukaryota</taxon>
        <taxon>Metazoa</taxon>
        <taxon>Spiralia</taxon>
        <taxon>Lophotrochozoa</taxon>
        <taxon>Mollusca</taxon>
        <taxon>Bivalvia</taxon>
        <taxon>Autobranchia</taxon>
        <taxon>Heteroconchia</taxon>
        <taxon>Palaeoheterodonta</taxon>
        <taxon>Unionida</taxon>
        <taxon>Unionoidea</taxon>
        <taxon>Unionidae</taxon>
        <taxon>Ambleminae</taxon>
        <taxon>Lampsilini</taxon>
        <taxon>Potamilus</taxon>
    </lineage>
</organism>
<feature type="compositionally biased region" description="Basic and acidic residues" evidence="2">
    <location>
        <begin position="169"/>
        <end position="189"/>
    </location>
</feature>
<evidence type="ECO:0000256" key="2">
    <source>
        <dbReference type="SAM" id="MobiDB-lite"/>
    </source>
</evidence>
<accession>A0AAE0T880</accession>
<dbReference type="InterPro" id="IPR029488">
    <property type="entry name" value="Hmw/CFAP97"/>
</dbReference>
<comment type="similarity">
    <text evidence="1">Belongs to the CFAP97 family.</text>
</comment>
<sequence length="221" mass="26107">MTSSADTRSDNATLLNYNKLLQMQWDQKYCKEHKKKLKEAKPMVDTKAPATFMHVHLKLKKLQLEEERLATLERDNRILLDKMSNVRRIRSGENNSNKNTKFKSLNREKQQRFLSKITEENLAMLYRVIDCQPEYSHKKWQQEWKKNQRFMESISHFPKVAKSKSARKKVAEKTTEDDVKEKDNRKEGAEEFIGEENTKVNGKDSKKEKDAETIGDENRNV</sequence>
<name>A0AAE0T880_9BIVA</name>
<dbReference type="PANTHER" id="PTHR33768">
    <property type="entry name" value="MIP11318P"/>
    <property type="match status" value="1"/>
</dbReference>
<comment type="caution">
    <text evidence="3">The sequence shown here is derived from an EMBL/GenBank/DDBJ whole genome shotgun (WGS) entry which is preliminary data.</text>
</comment>
<feature type="region of interest" description="Disordered" evidence="2">
    <location>
        <begin position="155"/>
        <end position="221"/>
    </location>
</feature>
<gene>
    <name evidence="3" type="ORF">CHS0354_005875</name>
</gene>
<reference evidence="3" key="1">
    <citation type="journal article" date="2021" name="Genome Biol. Evol.">
        <title>A High-Quality Reference Genome for a Parasitic Bivalve with Doubly Uniparental Inheritance (Bivalvia: Unionida).</title>
        <authorList>
            <person name="Smith C.H."/>
        </authorList>
    </citation>
    <scope>NUCLEOTIDE SEQUENCE</scope>
    <source>
        <strain evidence="3">CHS0354</strain>
    </source>
</reference>
<dbReference type="InterPro" id="IPR038792">
    <property type="entry name" value="CFAP97D1/2"/>
</dbReference>